<gene>
    <name evidence="2" type="ORF">PSON_ATCC_30995.1.T0320107</name>
</gene>
<reference evidence="2" key="1">
    <citation type="submission" date="2021-01" db="EMBL/GenBank/DDBJ databases">
        <authorList>
            <consortium name="Genoscope - CEA"/>
            <person name="William W."/>
        </authorList>
    </citation>
    <scope>NUCLEOTIDE SEQUENCE</scope>
</reference>
<feature type="region of interest" description="Disordered" evidence="1">
    <location>
        <begin position="516"/>
        <end position="559"/>
    </location>
</feature>
<sequence>MYNFLSQCQTVLTEANSKEIWEYKQIELKEQQLVNLYRQQAYHQQSYQMAQNLINELTRHFRDQKIYRFLIELIQKLIKKIEIIQQTNGMVYTLKPHLGNQLASLEYAANNIDNFPSLISLKDIIFTYFNTTLLTPPFEVNPFLLNLFDINYVRNIYLTLFNQTNQIPLQNYGHVYTPNYEPFTFFLLDDNIETQITSQPSSTTAYSQYSYQQYVPQNHYQPCQNQQYITDSQFQQQQSQQNVYQQQPQSQIPYNNQNLNVYSEKPYSNIPQPQIQGYSNSQYPTFTYVSTPQPQILGFHYNQTQNYNNQSTTYGQNFNVQLQYFANQGQVDYTPQSYPHYMSQPQTYPQAPGNQNSIQSPNVNQIASFPPTQWPQSNLSNNNQNQVEQQYQQPQAYQNQMQPPYHPQNLSMEPQYQQVEQINNYNINPNKECNYPQNQQQVPSSQNVQYESYEQKMVQSQIPQSVSQVPDQYESNNQINVNSNNQNTQQYLNQENPNQKDQMQDIRQAKSIYTPQIPDNNTQQKYQNPSNQAQETLQQQALPPPPPPPPPPPHQVQTPEDFINLNKINQQNSILDQRSLNDQEIQQYSLQQQNDNSLFEALFLNKSLLKYELIDSKGCPQLNQKVQYKQDRDMKGFKNHDEHALFILKCYLDGKFAQNKIDRTEEMKTLVNF</sequence>
<comment type="caution">
    <text evidence="2">The sequence shown here is derived from an EMBL/GenBank/DDBJ whole genome shotgun (WGS) entry which is preliminary data.</text>
</comment>
<evidence type="ECO:0000313" key="2">
    <source>
        <dbReference type="EMBL" id="CAD8074472.1"/>
    </source>
</evidence>
<feature type="compositionally biased region" description="Polar residues" evidence="1">
    <location>
        <begin position="516"/>
        <end position="541"/>
    </location>
</feature>
<organism evidence="2 3">
    <name type="scientific">Paramecium sonneborni</name>
    <dbReference type="NCBI Taxonomy" id="65129"/>
    <lineage>
        <taxon>Eukaryota</taxon>
        <taxon>Sar</taxon>
        <taxon>Alveolata</taxon>
        <taxon>Ciliophora</taxon>
        <taxon>Intramacronucleata</taxon>
        <taxon>Oligohymenophorea</taxon>
        <taxon>Peniculida</taxon>
        <taxon>Parameciidae</taxon>
        <taxon>Paramecium</taxon>
    </lineage>
</organism>
<feature type="region of interest" description="Disordered" evidence="1">
    <location>
        <begin position="337"/>
        <end position="410"/>
    </location>
</feature>
<feature type="compositionally biased region" description="Pro residues" evidence="1">
    <location>
        <begin position="542"/>
        <end position="554"/>
    </location>
</feature>
<protein>
    <submittedName>
        <fullName evidence="2">Uncharacterized protein</fullName>
    </submittedName>
</protein>
<accession>A0A8S1M6P2</accession>
<feature type="region of interest" description="Disordered" evidence="1">
    <location>
        <begin position="427"/>
        <end position="483"/>
    </location>
</feature>
<dbReference type="OrthoDB" id="308919at2759"/>
<dbReference type="Proteomes" id="UP000692954">
    <property type="component" value="Unassembled WGS sequence"/>
</dbReference>
<feature type="compositionally biased region" description="Low complexity" evidence="1">
    <location>
        <begin position="374"/>
        <end position="403"/>
    </location>
</feature>
<proteinExistence type="predicted"/>
<dbReference type="EMBL" id="CAJJDN010000032">
    <property type="protein sequence ID" value="CAD8074472.1"/>
    <property type="molecule type" value="Genomic_DNA"/>
</dbReference>
<feature type="compositionally biased region" description="Polar residues" evidence="1">
    <location>
        <begin position="337"/>
        <end position="371"/>
    </location>
</feature>
<feature type="compositionally biased region" description="Low complexity" evidence="1">
    <location>
        <begin position="435"/>
        <end position="450"/>
    </location>
</feature>
<evidence type="ECO:0000313" key="3">
    <source>
        <dbReference type="Proteomes" id="UP000692954"/>
    </source>
</evidence>
<keyword evidence="3" id="KW-1185">Reference proteome</keyword>
<name>A0A8S1M6P2_9CILI</name>
<feature type="compositionally biased region" description="Low complexity" evidence="1">
    <location>
        <begin position="458"/>
        <end position="483"/>
    </location>
</feature>
<evidence type="ECO:0000256" key="1">
    <source>
        <dbReference type="SAM" id="MobiDB-lite"/>
    </source>
</evidence>
<dbReference type="AlphaFoldDB" id="A0A8S1M6P2"/>